<gene>
    <name evidence="2" type="ORF">IU514_03500</name>
</gene>
<evidence type="ECO:0000259" key="1">
    <source>
        <dbReference type="PROSITE" id="PS51186"/>
    </source>
</evidence>
<evidence type="ECO:0000313" key="3">
    <source>
        <dbReference type="Proteomes" id="UP001429984"/>
    </source>
</evidence>
<feature type="domain" description="N-acetyltransferase" evidence="1">
    <location>
        <begin position="2"/>
        <end position="161"/>
    </location>
</feature>
<proteinExistence type="predicted"/>
<dbReference type="EMBL" id="JADLZT010000002">
    <property type="protein sequence ID" value="MBF6023087.1"/>
    <property type="molecule type" value="Genomic_DNA"/>
</dbReference>
<dbReference type="CDD" id="cd04301">
    <property type="entry name" value="NAT_SF"/>
    <property type="match status" value="1"/>
</dbReference>
<comment type="caution">
    <text evidence="2">The sequence shown here is derived from an EMBL/GenBank/DDBJ whole genome shotgun (WGS) entry which is preliminary data.</text>
</comment>
<dbReference type="RefSeq" id="WP_194929690.1">
    <property type="nucleotide sequence ID" value="NZ_JADLZT010000002.1"/>
</dbReference>
<dbReference type="InterPro" id="IPR051531">
    <property type="entry name" value="N-acetyltransferase"/>
</dbReference>
<evidence type="ECO:0000313" key="2">
    <source>
        <dbReference type="EMBL" id="MBF6023087.1"/>
    </source>
</evidence>
<dbReference type="PANTHER" id="PTHR43792">
    <property type="entry name" value="GNAT FAMILY, PUTATIVE (AFU_ORTHOLOGUE AFUA_3G00765)-RELATED-RELATED"/>
    <property type="match status" value="1"/>
</dbReference>
<dbReference type="PANTHER" id="PTHR43792:SF13">
    <property type="entry name" value="ACETYLTRANSFERASE"/>
    <property type="match status" value="1"/>
</dbReference>
<dbReference type="InterPro" id="IPR000182">
    <property type="entry name" value="GNAT_dom"/>
</dbReference>
<accession>A0ABS0B428</accession>
<dbReference type="Pfam" id="PF13302">
    <property type="entry name" value="Acetyltransf_3"/>
    <property type="match status" value="1"/>
</dbReference>
<keyword evidence="3" id="KW-1185">Reference proteome</keyword>
<name>A0ABS0B428_9GAMM</name>
<dbReference type="PROSITE" id="PS51186">
    <property type="entry name" value="GNAT"/>
    <property type="match status" value="1"/>
</dbReference>
<protein>
    <submittedName>
        <fullName evidence="2">GNAT family N-acetyltransferase</fullName>
    </submittedName>
</protein>
<organism evidence="2 3">
    <name type="scientific">Lysobacter niastensis</name>
    <dbReference type="NCBI Taxonomy" id="380629"/>
    <lineage>
        <taxon>Bacteria</taxon>
        <taxon>Pseudomonadati</taxon>
        <taxon>Pseudomonadota</taxon>
        <taxon>Gammaproteobacteria</taxon>
        <taxon>Lysobacterales</taxon>
        <taxon>Lysobacteraceae</taxon>
        <taxon>Lysobacter</taxon>
    </lineage>
</organism>
<dbReference type="Gene3D" id="3.40.630.30">
    <property type="match status" value="1"/>
</dbReference>
<dbReference type="Proteomes" id="UP001429984">
    <property type="component" value="Unassembled WGS sequence"/>
</dbReference>
<dbReference type="InterPro" id="IPR016181">
    <property type="entry name" value="Acyl_CoA_acyltransferase"/>
</dbReference>
<dbReference type="SUPFAM" id="SSF55729">
    <property type="entry name" value="Acyl-CoA N-acyltransferases (Nat)"/>
    <property type="match status" value="1"/>
</dbReference>
<reference evidence="2 3" key="1">
    <citation type="submission" date="2020-11" db="EMBL/GenBank/DDBJ databases">
        <title>Draft Genome Sequence and Secondary Metabolite Biosynthetic Potential of the Lysobacter niastensis Type strain DSM 18481.</title>
        <authorList>
            <person name="Turrini P."/>
            <person name="Artuso I."/>
            <person name="Tescari M."/>
            <person name="Lugli G.A."/>
            <person name="Frangipani E."/>
            <person name="Ventura M."/>
            <person name="Visca P."/>
        </authorList>
    </citation>
    <scope>NUCLEOTIDE SEQUENCE [LARGE SCALE GENOMIC DNA]</scope>
    <source>
        <strain evidence="2 3">DSM 18481</strain>
    </source>
</reference>
<sequence>MIDLIPIDVDNLRRLADREPVDFGDIQVAAGALPPHHVAKRSLSHLQAGMPPLWCTPFLIVTRSRDAILGGCTFKTAPMQGRVEIGYGVAPSHRGRGVATAAVAELLRIASASGIVRQVVAHVLPRNLASSRVVSRLGFEQETALVDADGEEVVPWVWRVGR</sequence>